<keyword evidence="2" id="KW-0808">Transferase</keyword>
<dbReference type="AlphaFoldDB" id="A0A9N8ZI30"/>
<feature type="domain" description="Protein kinase" evidence="11">
    <location>
        <begin position="71"/>
        <end position="331"/>
    </location>
</feature>
<keyword evidence="10" id="KW-1133">Transmembrane helix</keyword>
<feature type="binding site" evidence="7">
    <location>
        <begin position="146"/>
        <end position="148"/>
    </location>
    <ligand>
        <name>ATP</name>
        <dbReference type="ChEBI" id="CHEBI:30616"/>
    </ligand>
</feature>
<feature type="transmembrane region" description="Helical" evidence="10">
    <location>
        <begin position="407"/>
        <end position="428"/>
    </location>
</feature>
<dbReference type="InterPro" id="IPR008271">
    <property type="entry name" value="Ser/Thr_kinase_AS"/>
</dbReference>
<dbReference type="PANTHER" id="PTHR24350">
    <property type="entry name" value="SERINE/THREONINE-PROTEIN KINASE IAL-RELATED"/>
    <property type="match status" value="1"/>
</dbReference>
<comment type="caution">
    <text evidence="12">The sequence shown here is derived from an EMBL/GenBank/DDBJ whole genome shotgun (WGS) entry which is preliminary data.</text>
</comment>
<evidence type="ECO:0000259" key="11">
    <source>
        <dbReference type="PROSITE" id="PS50011"/>
    </source>
</evidence>
<dbReference type="OrthoDB" id="10252171at2759"/>
<sequence length="709" mass="81864">MAKVILLIGLGLAIWSAWDIYNTVRKSQKRGNTPIKIKSNKKTTENIDKTISISRRNSINRQTVSRDISSYELIKEIGSGHYGKALLVRDKNSHREFVLKEIPLEIYENHDILKNEHLIHSSLNNKFIVKYYGFMVTEDFVYIILEYAQRGDLLDHVLNHGAFDEVTTAKIISQLVCGINYMHQLNIVHRDIKPENILLFDDGLVKICDFGLCGILPKDNKKLKGAGIGTLVYRSPELVLSLPHNEKTDIWSIGVLAYILLTNESPFEDNEEFEITNRILKADYTLLDDNFSPEAQDFIYSVSSAQSVQSYRNDSTSEVIDTILSGLIPTLIFIFFEDNINRDFSLILGLIDDFLIILIPPILSFFIHKKHQIMIFVIYMTFVFIILAIVHFDLLNNRFKGYILKALPCLYLPLNLGIFGLMLYRLFTVPESDLALSIITASGSFIFILVTFFTQKYRKADTRRFLFTFIMINAMNLGWVTLLMNHVVIFPLSTLTSKLIYSLWGFSVTRLVKINSTDINYESIVYHITHWQKDTSKKKDTLEERINKELNNNGPQVDVSLPMEDTEGYFSNLHREITRTESDFSILYREIARTESVTNQEVIRCYYRLGKALSERRVHYERTYQPRAMAQILVNMEARKQLPNVTEAEFKKIRTLSLKVYKLFSIGEELISRVSFTASDISTLSWKQIESIIKKHLENRSGNEINIVP</sequence>
<dbReference type="GO" id="GO:0005524">
    <property type="term" value="F:ATP binding"/>
    <property type="evidence" value="ECO:0007669"/>
    <property type="project" value="UniProtKB-UniRule"/>
</dbReference>
<dbReference type="InterPro" id="IPR030616">
    <property type="entry name" value="Aur-like"/>
</dbReference>
<feature type="cross-link" description="Glycyl lysine isopeptide (Lys-Gly) (interchain with G-Cter in SUMO2)" evidence="8">
    <location>
        <position position="193"/>
    </location>
</feature>
<keyword evidence="3 7" id="KW-0547">Nucleotide-binding</keyword>
<evidence type="ECO:0000256" key="10">
    <source>
        <dbReference type="SAM" id="Phobius"/>
    </source>
</evidence>
<keyword evidence="13" id="KW-1185">Reference proteome</keyword>
<evidence type="ECO:0000313" key="12">
    <source>
        <dbReference type="EMBL" id="CAG8496588.1"/>
    </source>
</evidence>
<organism evidence="12 13">
    <name type="scientific">Funneliformis caledonium</name>
    <dbReference type="NCBI Taxonomy" id="1117310"/>
    <lineage>
        <taxon>Eukaryota</taxon>
        <taxon>Fungi</taxon>
        <taxon>Fungi incertae sedis</taxon>
        <taxon>Mucoromycota</taxon>
        <taxon>Glomeromycotina</taxon>
        <taxon>Glomeromycetes</taxon>
        <taxon>Glomerales</taxon>
        <taxon>Glomeraceae</taxon>
        <taxon>Funneliformis</taxon>
    </lineage>
</organism>
<keyword evidence="1" id="KW-0723">Serine/threonine-protein kinase</keyword>
<evidence type="ECO:0000256" key="3">
    <source>
        <dbReference type="ARBA" id="ARBA00022741"/>
    </source>
</evidence>
<evidence type="ECO:0000256" key="1">
    <source>
        <dbReference type="ARBA" id="ARBA00022527"/>
    </source>
</evidence>
<dbReference type="PROSITE" id="PS50011">
    <property type="entry name" value="PROTEIN_KINASE_DOM"/>
    <property type="match status" value="1"/>
</dbReference>
<dbReference type="GO" id="GO:0004674">
    <property type="term" value="F:protein serine/threonine kinase activity"/>
    <property type="evidence" value="ECO:0007669"/>
    <property type="project" value="UniProtKB-KW"/>
</dbReference>
<dbReference type="Pfam" id="PF00069">
    <property type="entry name" value="Pkinase"/>
    <property type="match status" value="1"/>
</dbReference>
<feature type="active site" description="Proton acceptor" evidence="6">
    <location>
        <position position="191"/>
    </location>
</feature>
<keyword evidence="4" id="KW-0418">Kinase</keyword>
<dbReference type="EMBL" id="CAJVPQ010000615">
    <property type="protein sequence ID" value="CAG8496588.1"/>
    <property type="molecule type" value="Genomic_DNA"/>
</dbReference>
<dbReference type="PROSITE" id="PS00108">
    <property type="entry name" value="PROTEIN_KINASE_ST"/>
    <property type="match status" value="1"/>
</dbReference>
<evidence type="ECO:0000256" key="7">
    <source>
        <dbReference type="PIRSR" id="PIRSR630616-2"/>
    </source>
</evidence>
<feature type="binding site" evidence="7">
    <location>
        <position position="209"/>
    </location>
    <ligand>
        <name>ATP</name>
        <dbReference type="ChEBI" id="CHEBI:30616"/>
    </ligand>
</feature>
<dbReference type="Gene3D" id="1.10.510.10">
    <property type="entry name" value="Transferase(Phosphotransferase) domain 1"/>
    <property type="match status" value="1"/>
</dbReference>
<protein>
    <submittedName>
        <fullName evidence="12">84_t:CDS:1</fullName>
    </submittedName>
</protein>
<keyword evidence="10" id="KW-0812">Transmembrane</keyword>
<evidence type="ECO:0000256" key="2">
    <source>
        <dbReference type="ARBA" id="ARBA00022679"/>
    </source>
</evidence>
<evidence type="ECO:0000256" key="4">
    <source>
        <dbReference type="ARBA" id="ARBA00022777"/>
    </source>
</evidence>
<feature type="transmembrane region" description="Helical" evidence="10">
    <location>
        <begin position="465"/>
        <end position="482"/>
    </location>
</feature>
<dbReference type="InterPro" id="IPR000719">
    <property type="entry name" value="Prot_kinase_dom"/>
</dbReference>
<dbReference type="InterPro" id="IPR017441">
    <property type="entry name" value="Protein_kinase_ATP_BS"/>
</dbReference>
<accession>A0A9N8ZI30</accession>
<evidence type="ECO:0000256" key="9">
    <source>
        <dbReference type="PROSITE-ProRule" id="PRU10141"/>
    </source>
</evidence>
<evidence type="ECO:0000256" key="6">
    <source>
        <dbReference type="PIRSR" id="PIRSR630616-1"/>
    </source>
</evidence>
<feature type="binding site" evidence="7">
    <location>
        <begin position="195"/>
        <end position="196"/>
    </location>
    <ligand>
        <name>ATP</name>
        <dbReference type="ChEBI" id="CHEBI:30616"/>
    </ligand>
</feature>
<dbReference type="SUPFAM" id="SSF56112">
    <property type="entry name" value="Protein kinase-like (PK-like)"/>
    <property type="match status" value="1"/>
</dbReference>
<feature type="transmembrane region" description="Helical" evidence="10">
    <location>
        <begin position="434"/>
        <end position="453"/>
    </location>
</feature>
<reference evidence="12" key="1">
    <citation type="submission" date="2021-06" db="EMBL/GenBank/DDBJ databases">
        <authorList>
            <person name="Kallberg Y."/>
            <person name="Tangrot J."/>
            <person name="Rosling A."/>
        </authorList>
    </citation>
    <scope>NUCLEOTIDE SEQUENCE</scope>
    <source>
        <strain evidence="12">UK204</strain>
    </source>
</reference>
<feature type="binding site" evidence="7 9">
    <location>
        <position position="100"/>
    </location>
    <ligand>
        <name>ATP</name>
        <dbReference type="ChEBI" id="CHEBI:30616"/>
    </ligand>
</feature>
<dbReference type="InterPro" id="IPR011009">
    <property type="entry name" value="Kinase-like_dom_sf"/>
</dbReference>
<dbReference type="PROSITE" id="PS00107">
    <property type="entry name" value="PROTEIN_KINASE_ATP"/>
    <property type="match status" value="1"/>
</dbReference>
<feature type="transmembrane region" description="Helical" evidence="10">
    <location>
        <begin position="344"/>
        <end position="367"/>
    </location>
</feature>
<dbReference type="Proteomes" id="UP000789570">
    <property type="component" value="Unassembled WGS sequence"/>
</dbReference>
<feature type="transmembrane region" description="Helical" evidence="10">
    <location>
        <begin position="373"/>
        <end position="395"/>
    </location>
</feature>
<proteinExistence type="predicted"/>
<keyword evidence="10" id="KW-0472">Membrane</keyword>
<keyword evidence="5 7" id="KW-0067">ATP-binding</keyword>
<dbReference type="SMART" id="SM00220">
    <property type="entry name" value="S_TKc"/>
    <property type="match status" value="1"/>
</dbReference>
<gene>
    <name evidence="12" type="ORF">FCALED_LOCUS3488</name>
</gene>
<evidence type="ECO:0000256" key="5">
    <source>
        <dbReference type="ARBA" id="ARBA00022840"/>
    </source>
</evidence>
<evidence type="ECO:0000313" key="13">
    <source>
        <dbReference type="Proteomes" id="UP000789570"/>
    </source>
</evidence>
<name>A0A9N8ZI30_9GLOM</name>
<evidence type="ECO:0000256" key="8">
    <source>
        <dbReference type="PIRSR" id="PIRSR630616-3"/>
    </source>
</evidence>